<dbReference type="InterPro" id="IPR008928">
    <property type="entry name" value="6-hairpin_glycosidase_sf"/>
</dbReference>
<evidence type="ECO:0000256" key="2">
    <source>
        <dbReference type="SAM" id="SignalP"/>
    </source>
</evidence>
<organism evidence="3 4">
    <name type="scientific">Gilvimarinus xylanilyticus</name>
    <dbReference type="NCBI Taxonomy" id="2944139"/>
    <lineage>
        <taxon>Bacteria</taxon>
        <taxon>Pseudomonadati</taxon>
        <taxon>Pseudomonadota</taxon>
        <taxon>Gammaproteobacteria</taxon>
        <taxon>Cellvibrionales</taxon>
        <taxon>Cellvibrionaceae</taxon>
        <taxon>Gilvimarinus</taxon>
    </lineage>
</organism>
<dbReference type="GO" id="GO:0005975">
    <property type="term" value="P:carbohydrate metabolic process"/>
    <property type="evidence" value="ECO:0007669"/>
    <property type="project" value="InterPro"/>
</dbReference>
<dbReference type="Gene3D" id="1.50.10.10">
    <property type="match status" value="1"/>
</dbReference>
<dbReference type="AlphaFoldDB" id="A0A9X2HZX9"/>
<dbReference type="Proteomes" id="UP001139319">
    <property type="component" value="Unassembled WGS sequence"/>
</dbReference>
<feature type="signal peptide" evidence="2">
    <location>
        <begin position="1"/>
        <end position="21"/>
    </location>
</feature>
<dbReference type="GO" id="GO:0016787">
    <property type="term" value="F:hydrolase activity"/>
    <property type="evidence" value="ECO:0007669"/>
    <property type="project" value="UniProtKB-KW"/>
</dbReference>
<dbReference type="RefSeq" id="WP_253966393.1">
    <property type="nucleotide sequence ID" value="NZ_JAMFTH010000001.1"/>
</dbReference>
<feature type="chain" id="PRO_5040785795" evidence="2">
    <location>
        <begin position="22"/>
        <end position="351"/>
    </location>
</feature>
<sequence>MKILNTLLLTFATTVSVWSQADSSSVANHAIKDLLNRPDYMMYVSDHFTGFHYAEAAAAYGALKYARISDNLVLSEKLLARYQEVPGTDNLLEDDHVDANAYGILPIERYFTNGDTEALNTGLVLADEQWENPQDDGLTRQTRYWIDDVWMIGALQVQAFRATQKPIYLQRAAVQINAYLEKLQQPNGLFHHGPEAPFFWGRGNGWVAAGLAELISELPPEHPLYDSINQGYQKMMAALLQYQADDGMWRQLIDYPDAWKESSGTAMFAFAMAVGVERGLLEKSLYQPAVDKAWQALEKRVTADGQLTDVCVGTGQSQDPDYYLDRPRITGDLHGQAPLLWLAATRLTKEK</sequence>
<keyword evidence="1 3" id="KW-0378">Hydrolase</keyword>
<dbReference type="Pfam" id="PF07470">
    <property type="entry name" value="Glyco_hydro_88"/>
    <property type="match status" value="1"/>
</dbReference>
<gene>
    <name evidence="3" type="ORF">M6D89_02185</name>
</gene>
<dbReference type="EMBL" id="JAMFTH010000001">
    <property type="protein sequence ID" value="MCP8898103.1"/>
    <property type="molecule type" value="Genomic_DNA"/>
</dbReference>
<reference evidence="3" key="1">
    <citation type="submission" date="2022-05" db="EMBL/GenBank/DDBJ databases">
        <authorList>
            <person name="Sun H.-N."/>
        </authorList>
    </citation>
    <scope>NUCLEOTIDE SEQUENCE</scope>
    <source>
        <strain evidence="3">HB14</strain>
    </source>
</reference>
<evidence type="ECO:0000313" key="3">
    <source>
        <dbReference type="EMBL" id="MCP8898103.1"/>
    </source>
</evidence>
<evidence type="ECO:0000313" key="4">
    <source>
        <dbReference type="Proteomes" id="UP001139319"/>
    </source>
</evidence>
<dbReference type="PANTHER" id="PTHR33886:SF8">
    <property type="entry name" value="UNSATURATED RHAMNOGALACTURONAN HYDROLASE (EUROFUNG)"/>
    <property type="match status" value="1"/>
</dbReference>
<keyword evidence="2" id="KW-0732">Signal</keyword>
<accession>A0A9X2HZX9</accession>
<proteinExistence type="predicted"/>
<protein>
    <submittedName>
        <fullName evidence="3">Glycoside hydrolase family 88 protein</fullName>
    </submittedName>
</protein>
<dbReference type="InterPro" id="IPR012341">
    <property type="entry name" value="6hp_glycosidase-like_sf"/>
</dbReference>
<comment type="caution">
    <text evidence="3">The sequence shown here is derived from an EMBL/GenBank/DDBJ whole genome shotgun (WGS) entry which is preliminary data.</text>
</comment>
<dbReference type="PANTHER" id="PTHR33886">
    <property type="entry name" value="UNSATURATED RHAMNOGALACTURONAN HYDROLASE (EUROFUNG)"/>
    <property type="match status" value="1"/>
</dbReference>
<evidence type="ECO:0000256" key="1">
    <source>
        <dbReference type="ARBA" id="ARBA00022801"/>
    </source>
</evidence>
<dbReference type="InterPro" id="IPR052043">
    <property type="entry name" value="PolySaccharide_Degr_Enz"/>
</dbReference>
<name>A0A9X2HZX9_9GAMM</name>
<reference evidence="3" key="2">
    <citation type="submission" date="2023-01" db="EMBL/GenBank/DDBJ databases">
        <title>Gilvimarinus xylanilyticus HB14 isolated from Caulerpa lentillifera aquaculture base in Hainan, China.</title>
        <authorList>
            <person name="Zhang Y.-J."/>
        </authorList>
    </citation>
    <scope>NUCLEOTIDE SEQUENCE</scope>
    <source>
        <strain evidence="3">HB14</strain>
    </source>
</reference>
<dbReference type="SUPFAM" id="SSF48208">
    <property type="entry name" value="Six-hairpin glycosidases"/>
    <property type="match status" value="1"/>
</dbReference>
<keyword evidence="4" id="KW-1185">Reference proteome</keyword>
<dbReference type="InterPro" id="IPR010905">
    <property type="entry name" value="Glyco_hydro_88"/>
</dbReference>